<dbReference type="InterPro" id="IPR016181">
    <property type="entry name" value="Acyl_CoA_acyltransferase"/>
</dbReference>
<accession>A0ABT5SPP7</accession>
<dbReference type="Pfam" id="PF00583">
    <property type="entry name" value="Acetyltransf_1"/>
    <property type="match status" value="1"/>
</dbReference>
<dbReference type="PROSITE" id="PS51186">
    <property type="entry name" value="GNAT"/>
    <property type="match status" value="1"/>
</dbReference>
<keyword evidence="3" id="KW-1185">Reference proteome</keyword>
<organism evidence="2 3">
    <name type="scientific">Actinomycetospora lemnae</name>
    <dbReference type="NCBI Taxonomy" id="3019891"/>
    <lineage>
        <taxon>Bacteria</taxon>
        <taxon>Bacillati</taxon>
        <taxon>Actinomycetota</taxon>
        <taxon>Actinomycetes</taxon>
        <taxon>Pseudonocardiales</taxon>
        <taxon>Pseudonocardiaceae</taxon>
        <taxon>Actinomycetospora</taxon>
    </lineage>
</organism>
<dbReference type="PANTHER" id="PTHR43305:SF1">
    <property type="entry name" value="FAMILY N-ACETYLTRANSFERASE, PUTATIVE (AFU_ORTHOLOGUE AFUA_2G01380)-RELATED"/>
    <property type="match status" value="1"/>
</dbReference>
<dbReference type="InterPro" id="IPR052777">
    <property type="entry name" value="Acetyltransferase_Enz"/>
</dbReference>
<dbReference type="CDD" id="cd04301">
    <property type="entry name" value="NAT_SF"/>
    <property type="match status" value="1"/>
</dbReference>
<feature type="domain" description="N-acetyltransferase" evidence="1">
    <location>
        <begin position="22"/>
        <end position="168"/>
    </location>
</feature>
<gene>
    <name evidence="2" type="ORF">PGB27_05540</name>
</gene>
<proteinExistence type="predicted"/>
<protein>
    <submittedName>
        <fullName evidence="2">GNAT family N-acetyltransferase</fullName>
    </submittedName>
</protein>
<evidence type="ECO:0000259" key="1">
    <source>
        <dbReference type="PROSITE" id="PS51186"/>
    </source>
</evidence>
<reference evidence="2 3" key="1">
    <citation type="submission" date="2023-02" db="EMBL/GenBank/DDBJ databases">
        <title>Genome sequencing required for Actinomycetospora new species description.</title>
        <authorList>
            <person name="Saimee Y."/>
            <person name="Duangmal K."/>
        </authorList>
    </citation>
    <scope>NUCLEOTIDE SEQUENCE [LARGE SCALE GENOMIC DNA]</scope>
    <source>
        <strain evidence="2 3">DW7H6</strain>
    </source>
</reference>
<evidence type="ECO:0000313" key="2">
    <source>
        <dbReference type="EMBL" id="MDD7964808.1"/>
    </source>
</evidence>
<dbReference type="RefSeq" id="WP_274199341.1">
    <property type="nucleotide sequence ID" value="NZ_JAQZAO010000002.1"/>
</dbReference>
<dbReference type="Gene3D" id="3.40.630.30">
    <property type="match status" value="1"/>
</dbReference>
<comment type="caution">
    <text evidence="2">The sequence shown here is derived from an EMBL/GenBank/DDBJ whole genome shotgun (WGS) entry which is preliminary data.</text>
</comment>
<name>A0ABT5SPP7_9PSEU</name>
<dbReference type="Proteomes" id="UP001300763">
    <property type="component" value="Unassembled WGS sequence"/>
</dbReference>
<dbReference type="EMBL" id="JAQZAO010000002">
    <property type="protein sequence ID" value="MDD7964808.1"/>
    <property type="molecule type" value="Genomic_DNA"/>
</dbReference>
<dbReference type="PANTHER" id="PTHR43305">
    <property type="entry name" value="FAMILY N-ACETYLTRANSFERASE, PUTATIVE (AFU_ORTHOLOGUE AFUA_2G01380)-RELATED"/>
    <property type="match status" value="1"/>
</dbReference>
<evidence type="ECO:0000313" key="3">
    <source>
        <dbReference type="Proteomes" id="UP001300763"/>
    </source>
</evidence>
<dbReference type="InterPro" id="IPR000182">
    <property type="entry name" value="GNAT_dom"/>
</dbReference>
<dbReference type="SUPFAM" id="SSF55729">
    <property type="entry name" value="Acyl-CoA N-acyltransferases (Nat)"/>
    <property type="match status" value="1"/>
</dbReference>
<sequence>MPRAPIAVSRARAAPDWRAAAVLLDEYRRWLADAVAIDLTVAQPRASTEFSDLERYYRPPEGVLVVASVGGRPAGMAGVHRLAGAVGELKRMYVRPSARGRGVGRALLVEAIAAARDLGFVELRLQTKPTVMAVADRLYREHGFVDIEPYADLGVEGVADLALALRADATGR</sequence>